<reference evidence="23" key="2">
    <citation type="submission" date="2018-01" db="EMBL/GenBank/DDBJ databases">
        <title>Lassa virus diversity in Liberia.</title>
        <authorList>
            <person name="Welch S.R."/>
            <person name="Davis W.G."/>
            <person name="Patel K."/>
            <person name="Albarino C.G."/>
            <person name="Stroher U."/>
        </authorList>
    </citation>
    <scope>NUCLEOTIDE SEQUENCE</scope>
    <source>
        <strain evidence="23">812285</strain>
    </source>
</reference>
<dbReference type="InterPro" id="IPR038485">
    <property type="entry name" value="Z_RING-type_Znf_sf"/>
</dbReference>
<dbReference type="GO" id="GO:0046761">
    <property type="term" value="P:viral budding from plasma membrane"/>
    <property type="evidence" value="ECO:0007669"/>
    <property type="project" value="UniProtKB-UniRule"/>
</dbReference>
<evidence type="ECO:0000256" key="14">
    <source>
        <dbReference type="ARBA" id="ARBA00023200"/>
    </source>
</evidence>
<feature type="region of interest" description="Disordered" evidence="20">
    <location>
        <begin position="77"/>
        <end position="100"/>
    </location>
</feature>
<dbReference type="GO" id="GO:0003723">
    <property type="term" value="F:RNA binding"/>
    <property type="evidence" value="ECO:0007669"/>
    <property type="project" value="UniProtKB-UniRule"/>
</dbReference>
<evidence type="ECO:0000256" key="1">
    <source>
        <dbReference type="ARBA" id="ARBA00005503"/>
    </source>
</evidence>
<keyword evidence="15 17" id="KW-0449">Lipoprotein</keyword>
<evidence type="ECO:0000259" key="21">
    <source>
        <dbReference type="Pfam" id="PF03854"/>
    </source>
</evidence>
<dbReference type="GO" id="GO:0039702">
    <property type="term" value="P:viral budding via host ESCRT complex"/>
    <property type="evidence" value="ECO:0007669"/>
    <property type="project" value="UniProtKB-UniRule"/>
</dbReference>
<keyword evidence="6 17" id="KW-1198">Viral budding</keyword>
<sequence length="100" mass="11036">MGNKQTRSPPKPEHPRPTLLPDASHLGPQFCKSCWFENKGLVECNNHYLCLNCLTLLLSVSDRCPICKMPLPTKLAVRTQPSAPPLNQGNTQSSPPPYSP</sequence>
<keyword evidence="13 17" id="KW-0472">Membrane</keyword>
<dbReference type="PIRSF" id="PIRSF004030">
    <property type="entry name" value="Z_ArenaV"/>
    <property type="match status" value="1"/>
</dbReference>
<feature type="region of interest" description="Disordered" evidence="20">
    <location>
        <begin position="1"/>
        <end position="22"/>
    </location>
</feature>
<dbReference type="GO" id="GO:0044220">
    <property type="term" value="C:host cell perinuclear region of cytoplasm"/>
    <property type="evidence" value="ECO:0007669"/>
    <property type="project" value="UniProtKB-SubCell"/>
</dbReference>
<feature type="lipid moiety-binding region" description="N-myristoyl glycine; by host" evidence="17 19">
    <location>
        <position position="2"/>
    </location>
</feature>
<evidence type="ECO:0000313" key="24">
    <source>
        <dbReference type="Proteomes" id="UP000163020"/>
    </source>
</evidence>
<dbReference type="Pfam" id="PF03854">
    <property type="entry name" value="zf-P11"/>
    <property type="match status" value="1"/>
</dbReference>
<feature type="domain" description="RING finger protein Z zinc finger" evidence="21">
    <location>
        <begin position="27"/>
        <end position="75"/>
    </location>
</feature>
<dbReference type="InterPro" id="IPR024183">
    <property type="entry name" value="RING_finger_Z_arenaviridae"/>
</dbReference>
<evidence type="ECO:0000256" key="5">
    <source>
        <dbReference type="ARBA" id="ARBA00022612"/>
    </source>
</evidence>
<accession>A0A097F5T5</accession>
<gene>
    <name evidence="17 22" type="primary">Z</name>
</gene>
<dbReference type="Gene3D" id="3.30.160.310">
    <property type="match status" value="1"/>
</dbReference>
<keyword evidence="10 17" id="KW-0862">Zinc</keyword>
<evidence type="ECO:0000256" key="10">
    <source>
        <dbReference type="ARBA" id="ARBA00022833"/>
    </source>
</evidence>
<dbReference type="GO" id="GO:0016020">
    <property type="term" value="C:membrane"/>
    <property type="evidence" value="ECO:0007669"/>
    <property type="project" value="UniProtKB-UniRule"/>
</dbReference>
<keyword evidence="11 17" id="KW-0946">Virion</keyword>
<proteinExistence type="inferred from homology"/>
<dbReference type="HAMAP" id="MF_04087">
    <property type="entry name" value="ARENA_Z"/>
    <property type="match status" value="1"/>
</dbReference>
<keyword evidence="12 17" id="KW-1043">Host membrane</keyword>
<feature type="chain" id="PRO_5040548449" description="RING finger protein Z" evidence="17">
    <location>
        <begin position="2"/>
        <end position="100"/>
    </location>
</feature>
<dbReference type="EMBL" id="KM822127">
    <property type="protein sequence ID" value="AIT17834.1"/>
    <property type="molecule type" value="Genomic_RNA"/>
</dbReference>
<comment type="function">
    <text evidence="16">Plays a crucial role in virion assembly and budding. Expressed late in the virus life cycle, it acts as an inhibitor of viral transcription and RNA synthesis by interacting with the viral polymerase L. Presumably recruits the NP encapsidated genome to cellular membranes at budding sites via direct interaction with NP. Plays critical roles in the final steps of viral release by interacting with host TSG101, a member of the vacuolar protein-sorting pathway and using other cellular host proteins involved in vesicle formation pathway. The budding of the virus progeny occurs after association of protein Z with the viral glycoprotein complex SSP-GP1-GP2 at the cell periphery, step that requires myristoylation of protein Z. Also selectively represses protein production by associating with host eIF4E. In cell-based minigenome assay, has an inhibitory effect on the ribonucleoprotein machinery (vRNP), which is responsible for the replication and transcription of the viral genome.</text>
</comment>
<evidence type="ECO:0000256" key="2">
    <source>
        <dbReference type="ARBA" id="ARBA00022462"/>
    </source>
</evidence>
<feature type="short sequence motif" description="PTAP/PSAP motif" evidence="17">
    <location>
        <begin position="81"/>
        <end position="84"/>
    </location>
</feature>
<evidence type="ECO:0000256" key="6">
    <source>
        <dbReference type="ARBA" id="ARBA00022637"/>
    </source>
</evidence>
<evidence type="ECO:0000256" key="8">
    <source>
        <dbReference type="ARBA" id="ARBA00022723"/>
    </source>
</evidence>
<dbReference type="GO" id="GO:0008270">
    <property type="term" value="F:zinc ion binding"/>
    <property type="evidence" value="ECO:0007669"/>
    <property type="project" value="UniProtKB-UniRule"/>
</dbReference>
<evidence type="ECO:0000256" key="4">
    <source>
        <dbReference type="ARBA" id="ARBA00022581"/>
    </source>
</evidence>
<keyword evidence="8 17" id="KW-0479">Metal-binding</keyword>
<keyword evidence="5 17" id="KW-1188">Viral release from host cell</keyword>
<dbReference type="InterPro" id="IPR003224">
    <property type="entry name" value="Z_RING_Znf"/>
</dbReference>
<keyword evidence="2 17" id="KW-1187">Viral budding via the host ESCRT complexes</keyword>
<evidence type="ECO:0000256" key="19">
    <source>
        <dbReference type="PIRSR" id="PIRSR004030-1"/>
    </source>
</evidence>
<organismHost>
    <name type="scientific">Mastomys natalensis</name>
    <name type="common">African soft-furred rat</name>
    <name type="synonym">Praomys natalensis</name>
    <dbReference type="NCBI Taxonomy" id="10112"/>
</organismHost>
<reference evidence="22 24" key="1">
    <citation type="submission" date="2014-09" db="EMBL/GenBank/DDBJ databases">
        <title>Whole genome-sequencing from clinical and field samples uncovers ancient origins and intra-host evolution of Lassa virus.</title>
        <authorList>
            <consortium name="Viral Hemorrhagic Fever Consortium"/>
            <person name="Andersen K.G."/>
            <person name="Shapiro B.J."/>
            <person name="Matranga C.B."/>
            <person name="Gire S.K."/>
            <person name="Sealfon R."/>
            <person name="England E.M."/>
            <person name="Winnicki S."/>
            <person name="Moses L.M."/>
            <person name="Stremlau M."/>
            <person name="Folarin O."/>
            <person name="Odia I."/>
            <person name="Ehiane P."/>
            <person name="Goba A."/>
            <person name="Momoh M."/>
            <person name="Gnirke A."/>
            <person name="Birren B."/>
            <person name="Hensley L."/>
            <person name="Levin J.Z."/>
            <person name="Happi C.T."/>
            <person name="Garry R.F."/>
            <person name="Sabeti P.C."/>
        </authorList>
    </citation>
    <scope>NUCLEOTIDE SEQUENCE [LARGE SCALE GENOMIC DNA]</scope>
    <source>
        <strain evidence="22">Pinneo-NIG-1969</strain>
    </source>
</reference>
<evidence type="ECO:0000256" key="15">
    <source>
        <dbReference type="ARBA" id="ARBA00023288"/>
    </source>
</evidence>
<organismHost>
    <name type="scientific">Rattus</name>
    <name type="common">rats</name>
    <dbReference type="NCBI Taxonomy" id="10114"/>
</organismHost>
<evidence type="ECO:0000313" key="22">
    <source>
        <dbReference type="EMBL" id="AIT17834.1"/>
    </source>
</evidence>
<keyword evidence="7 17" id="KW-0519">Myristate</keyword>
<keyword evidence="9 17" id="KW-0863">Zinc-finger</keyword>
<evidence type="ECO:0000313" key="23">
    <source>
        <dbReference type="EMBL" id="AYD75300.1"/>
    </source>
</evidence>
<feature type="zinc finger region" description="RING-type; atypical" evidence="17">
    <location>
        <begin position="31"/>
        <end position="67"/>
    </location>
</feature>
<comment type="similarity">
    <text evidence="1 17 18">Belongs to the arenaviridae Z protein family.</text>
</comment>
<name>A0A097F5T5_LASV</name>
<evidence type="ECO:0000256" key="12">
    <source>
        <dbReference type="ARBA" id="ARBA00022870"/>
    </source>
</evidence>
<dbReference type="FunFam" id="3.30.160.310:FF:000001">
    <property type="entry name" value="RING finger protein Z"/>
    <property type="match status" value="1"/>
</dbReference>
<organismHost>
    <name type="scientific">Homo sapiens</name>
    <name type="common">Human</name>
    <dbReference type="NCBI Taxonomy" id="9606"/>
</organismHost>
<comment type="caution">
    <text evidence="17">Lacks conserved residue(s) required for the propagation of feature annotation.</text>
</comment>
<dbReference type="Proteomes" id="UP000163020">
    <property type="component" value="Genome"/>
</dbReference>
<evidence type="ECO:0000256" key="3">
    <source>
        <dbReference type="ARBA" id="ARBA00022511"/>
    </source>
</evidence>
<protein>
    <recommendedName>
        <fullName evidence="17 18">RING finger protein Z</fullName>
        <shortName evidence="17 18">Protein Z</shortName>
    </recommendedName>
    <alternativeName>
        <fullName evidence="17 18">Zinc-binding protein</fullName>
    </alternativeName>
</protein>
<dbReference type="SUPFAM" id="SSF57850">
    <property type="entry name" value="RING/U-box"/>
    <property type="match status" value="1"/>
</dbReference>
<comment type="PTM">
    <text evidence="17">Myristoylation is required for the role of RING finger protein Z in assembly and budding.</text>
</comment>
<evidence type="ECO:0000256" key="11">
    <source>
        <dbReference type="ARBA" id="ARBA00022844"/>
    </source>
</evidence>
<evidence type="ECO:0000256" key="9">
    <source>
        <dbReference type="ARBA" id="ARBA00022771"/>
    </source>
</evidence>
<comment type="domain">
    <text evidence="17">Late-budding domains (L domains) are short sequence motifs essential for viral particle budding. They recruit proteins of the host ESCRT machinery (Endosomal Sorting Complex Required for Transport) or ESCRT-associated proteins.</text>
</comment>
<comment type="subunit">
    <text evidence="17">Interacts with protein NP; this interaction probably directs the encapsidated genome to budding sites. Interacts (via RING domain) with polymerase L; this interaction inhibits viral transcription and replication, Z partially blocks the product exit tunnel for the releasing nascent RNA product. Interacts with the glycoprotein complex; this interaction plays a role in virion budding. Interacts with host eIF4E; this interaction results in eIF4E reduced affinity for its substrate, the 5'-m7 G cap structure. Interacts (via late-budding domain) with host TSG101; this interaction is essential for budding and release of viral particles. Interacts with host RPLP0; this interaction may serve to load ribosome-like particles inside the virion. Interacts with host PML; this interaction induces PML bodies redistribution in the cytoplasm upon viral infection.</text>
</comment>
<evidence type="ECO:0000256" key="20">
    <source>
        <dbReference type="SAM" id="MobiDB-lite"/>
    </source>
</evidence>
<dbReference type="EMBL" id="MG812674">
    <property type="protein sequence ID" value="AYD75300.1"/>
    <property type="molecule type" value="Genomic_RNA"/>
</dbReference>
<organism evidence="22 24">
    <name type="scientific">Mammarenavirus lassaense</name>
    <dbReference type="NCBI Taxonomy" id="3052310"/>
    <lineage>
        <taxon>Viruses</taxon>
        <taxon>Riboviria</taxon>
        <taxon>Orthornavirae</taxon>
        <taxon>Negarnaviricota</taxon>
        <taxon>Polyploviricotina</taxon>
        <taxon>Bunyaviricetes</taxon>
        <taxon>Hareavirales</taxon>
        <taxon>Arenaviridae</taxon>
        <taxon>Mammarenavirus</taxon>
    </lineage>
</organism>
<evidence type="ECO:0000256" key="17">
    <source>
        <dbReference type="HAMAP-Rule" id="MF_04087"/>
    </source>
</evidence>
<feature type="compositionally biased region" description="Polar residues" evidence="20">
    <location>
        <begin position="79"/>
        <end position="93"/>
    </location>
</feature>
<evidence type="ECO:0000256" key="7">
    <source>
        <dbReference type="ARBA" id="ARBA00022707"/>
    </source>
</evidence>
<evidence type="ECO:0000256" key="16">
    <source>
        <dbReference type="ARBA" id="ARBA00093315"/>
    </source>
</evidence>
<evidence type="ECO:0000256" key="13">
    <source>
        <dbReference type="ARBA" id="ARBA00023136"/>
    </source>
</evidence>
<keyword evidence="3 17" id="KW-1032">Host cell membrane</keyword>
<keyword evidence="14 17" id="KW-1035">Host cytoplasm</keyword>
<feature type="initiator methionine" description="Removed; by host" evidence="17">
    <location>
        <position position="1"/>
    </location>
</feature>
<comment type="subcellular location">
    <subcellularLocation>
        <location evidence="17 18">Virion</location>
    </subcellularLocation>
    <subcellularLocation>
        <location evidence="17 18">Host cytoplasm</location>
        <location evidence="17 18">Host perinuclear region</location>
    </subcellularLocation>
    <subcellularLocation>
        <location evidence="17 18">Host cell membrane</location>
        <topology evidence="17">Lipid-anchor</topology>
        <orientation evidence="17">Cytoplasmic side</orientation>
    </subcellularLocation>
    <text evidence="17 18">Mainly perinuclear. During budding, associates at the inner side of the plasma membrane of infected cells.</text>
</comment>
<dbReference type="GO" id="GO:0020002">
    <property type="term" value="C:host cell plasma membrane"/>
    <property type="evidence" value="ECO:0007669"/>
    <property type="project" value="UniProtKB-SubCell"/>
</dbReference>
<keyword evidence="4 17" id="KW-0945">Host-virus interaction</keyword>
<dbReference type="GO" id="GO:0044423">
    <property type="term" value="C:virion component"/>
    <property type="evidence" value="ECO:0007669"/>
    <property type="project" value="UniProtKB-UniRule"/>
</dbReference>
<evidence type="ECO:0000256" key="18">
    <source>
        <dbReference type="PIRNR" id="PIRNR004030"/>
    </source>
</evidence>